<dbReference type="SUPFAM" id="SSF48264">
    <property type="entry name" value="Cytochrome P450"/>
    <property type="match status" value="1"/>
</dbReference>
<dbReference type="Gene3D" id="1.10.630.10">
    <property type="entry name" value="Cytochrome P450"/>
    <property type="match status" value="1"/>
</dbReference>
<organism evidence="1 2">
    <name type="scientific">Sphaerobolus stellatus (strain SS14)</name>
    <dbReference type="NCBI Taxonomy" id="990650"/>
    <lineage>
        <taxon>Eukaryota</taxon>
        <taxon>Fungi</taxon>
        <taxon>Dikarya</taxon>
        <taxon>Basidiomycota</taxon>
        <taxon>Agaricomycotina</taxon>
        <taxon>Agaricomycetes</taxon>
        <taxon>Phallomycetidae</taxon>
        <taxon>Geastrales</taxon>
        <taxon>Sphaerobolaceae</taxon>
        <taxon>Sphaerobolus</taxon>
    </lineage>
</organism>
<dbReference type="AlphaFoldDB" id="A0A0C9VPC8"/>
<dbReference type="GO" id="GO:0020037">
    <property type="term" value="F:heme binding"/>
    <property type="evidence" value="ECO:0007669"/>
    <property type="project" value="InterPro"/>
</dbReference>
<keyword evidence="2" id="KW-1185">Reference proteome</keyword>
<dbReference type="InterPro" id="IPR036396">
    <property type="entry name" value="Cyt_P450_sf"/>
</dbReference>
<feature type="non-terminal residue" evidence="1">
    <location>
        <position position="1"/>
    </location>
</feature>
<dbReference type="InterPro" id="IPR001128">
    <property type="entry name" value="Cyt_P450"/>
</dbReference>
<proteinExistence type="predicted"/>
<evidence type="ECO:0008006" key="3">
    <source>
        <dbReference type="Google" id="ProtNLM"/>
    </source>
</evidence>
<evidence type="ECO:0000313" key="2">
    <source>
        <dbReference type="Proteomes" id="UP000054279"/>
    </source>
</evidence>
<dbReference type="Pfam" id="PF00067">
    <property type="entry name" value="p450"/>
    <property type="match status" value="1"/>
</dbReference>
<reference evidence="1 2" key="1">
    <citation type="submission" date="2014-06" db="EMBL/GenBank/DDBJ databases">
        <title>Evolutionary Origins and Diversification of the Mycorrhizal Mutualists.</title>
        <authorList>
            <consortium name="DOE Joint Genome Institute"/>
            <consortium name="Mycorrhizal Genomics Consortium"/>
            <person name="Kohler A."/>
            <person name="Kuo A."/>
            <person name="Nagy L.G."/>
            <person name="Floudas D."/>
            <person name="Copeland A."/>
            <person name="Barry K.W."/>
            <person name="Cichocki N."/>
            <person name="Veneault-Fourrey C."/>
            <person name="LaButti K."/>
            <person name="Lindquist E.A."/>
            <person name="Lipzen A."/>
            <person name="Lundell T."/>
            <person name="Morin E."/>
            <person name="Murat C."/>
            <person name="Riley R."/>
            <person name="Ohm R."/>
            <person name="Sun H."/>
            <person name="Tunlid A."/>
            <person name="Henrissat B."/>
            <person name="Grigoriev I.V."/>
            <person name="Hibbett D.S."/>
            <person name="Martin F."/>
        </authorList>
    </citation>
    <scope>NUCLEOTIDE SEQUENCE [LARGE SCALE GENOMIC DNA]</scope>
    <source>
        <strain evidence="1 2">SS14</strain>
    </source>
</reference>
<dbReference type="HOGENOM" id="CLU_2020708_0_0_1"/>
<dbReference type="GO" id="GO:0016705">
    <property type="term" value="F:oxidoreductase activity, acting on paired donors, with incorporation or reduction of molecular oxygen"/>
    <property type="evidence" value="ECO:0007669"/>
    <property type="project" value="InterPro"/>
</dbReference>
<sequence>KLSKLWVLCMANRGKLHIYYHQLHQTYGPVVRIGPNQISVIDVELIPDIMSKQGMPRGPSLCLSRSLNSMSCWFDMKRHSELRKIWNKGFAPSPMKDYEEAVVERAMQLVTVLKNLCNEPSTGIAQMNLAQKINYFT</sequence>
<gene>
    <name evidence="1" type="ORF">M422DRAFT_169430</name>
</gene>
<dbReference type="OrthoDB" id="6692864at2759"/>
<dbReference type="GO" id="GO:0004497">
    <property type="term" value="F:monooxygenase activity"/>
    <property type="evidence" value="ECO:0007669"/>
    <property type="project" value="InterPro"/>
</dbReference>
<dbReference type="GO" id="GO:0005506">
    <property type="term" value="F:iron ion binding"/>
    <property type="evidence" value="ECO:0007669"/>
    <property type="project" value="InterPro"/>
</dbReference>
<dbReference type="EMBL" id="KN837120">
    <property type="protein sequence ID" value="KIJ43927.1"/>
    <property type="molecule type" value="Genomic_DNA"/>
</dbReference>
<evidence type="ECO:0000313" key="1">
    <source>
        <dbReference type="EMBL" id="KIJ43927.1"/>
    </source>
</evidence>
<dbReference type="Proteomes" id="UP000054279">
    <property type="component" value="Unassembled WGS sequence"/>
</dbReference>
<name>A0A0C9VPC8_SPHS4</name>
<accession>A0A0C9VPC8</accession>
<protein>
    <recommendedName>
        <fullName evidence="3">Cytochrome P450</fullName>
    </recommendedName>
</protein>